<feature type="transmembrane region" description="Helical" evidence="1">
    <location>
        <begin position="6"/>
        <end position="28"/>
    </location>
</feature>
<keyword evidence="1" id="KW-0472">Membrane</keyword>
<accession>A0ABT5UFU9</accession>
<dbReference type="RefSeq" id="WP_274690666.1">
    <property type="nucleotide sequence ID" value="NZ_JAPMOU010000033.1"/>
</dbReference>
<evidence type="ECO:0008006" key="4">
    <source>
        <dbReference type="Google" id="ProtNLM"/>
    </source>
</evidence>
<dbReference type="Proteomes" id="UP001528823">
    <property type="component" value="Unassembled WGS sequence"/>
</dbReference>
<evidence type="ECO:0000313" key="3">
    <source>
        <dbReference type="Proteomes" id="UP001528823"/>
    </source>
</evidence>
<organism evidence="2 3">
    <name type="scientific">Spartinivicinus poritis</name>
    <dbReference type="NCBI Taxonomy" id="2994640"/>
    <lineage>
        <taxon>Bacteria</taxon>
        <taxon>Pseudomonadati</taxon>
        <taxon>Pseudomonadota</taxon>
        <taxon>Gammaproteobacteria</taxon>
        <taxon>Oceanospirillales</taxon>
        <taxon>Zooshikellaceae</taxon>
        <taxon>Spartinivicinus</taxon>
    </lineage>
</organism>
<evidence type="ECO:0000256" key="1">
    <source>
        <dbReference type="SAM" id="Phobius"/>
    </source>
</evidence>
<keyword evidence="1" id="KW-1133">Transmembrane helix</keyword>
<keyword evidence="1" id="KW-0812">Transmembrane</keyword>
<evidence type="ECO:0000313" key="2">
    <source>
        <dbReference type="EMBL" id="MDE1464338.1"/>
    </source>
</evidence>
<reference evidence="2 3" key="1">
    <citation type="submission" date="2022-11" db="EMBL/GenBank/DDBJ databases">
        <title>Spartinivicinus poritis sp. nov., isolated from scleractinian coral Porites lutea.</title>
        <authorList>
            <person name="Zhang G."/>
            <person name="Cai L."/>
            <person name="Wei Q."/>
        </authorList>
    </citation>
    <scope>NUCLEOTIDE SEQUENCE [LARGE SCALE GENOMIC DNA]</scope>
    <source>
        <strain evidence="2 3">A2-2</strain>
    </source>
</reference>
<gene>
    <name evidence="2" type="ORF">ORQ98_20460</name>
</gene>
<comment type="caution">
    <text evidence="2">The sequence shown here is derived from an EMBL/GenBank/DDBJ whole genome shotgun (WGS) entry which is preliminary data.</text>
</comment>
<name>A0ABT5UFU9_9GAMM</name>
<proteinExistence type="predicted"/>
<sequence>MEFYINFFIVLTAFFISVVVPSLGLLTYAGYKRNKYYQDYTSKTTL</sequence>
<protein>
    <recommendedName>
        <fullName evidence="4">NADH dehydrogenase subunit 3</fullName>
    </recommendedName>
</protein>
<dbReference type="EMBL" id="JAPMOU010000033">
    <property type="protein sequence ID" value="MDE1464338.1"/>
    <property type="molecule type" value="Genomic_DNA"/>
</dbReference>
<keyword evidence="3" id="KW-1185">Reference proteome</keyword>